<proteinExistence type="predicted"/>
<evidence type="ECO:0000313" key="2">
    <source>
        <dbReference type="Proteomes" id="UP000445582"/>
    </source>
</evidence>
<dbReference type="InterPro" id="IPR011057">
    <property type="entry name" value="Mss4-like_sf"/>
</dbReference>
<sequence length="201" mass="21879">MSASNVLRFACQCGAVRGKIANADPRHGDYVVCHCSDCQDLTRYLGQADRVLDAHGGSHLYQSRCASVTVDQGRERLAGLHMTEEGTLRWYAECCNTPLFNTYANGKIPYITTQLAACDGTGRGSLGTPLGHLFLADATGDVSGLRALKMNKLMRRFFVRMVKDVVSGDRRRAALFDARTLEPIAAPKRLTAAERAMGIAP</sequence>
<keyword evidence="2" id="KW-1185">Reference proteome</keyword>
<reference evidence="1 2" key="1">
    <citation type="submission" date="2019-12" db="EMBL/GenBank/DDBJ databases">
        <title>Genomic-based taxomic classification of the family Erythrobacteraceae.</title>
        <authorList>
            <person name="Xu L."/>
        </authorList>
    </citation>
    <scope>NUCLEOTIDE SEQUENCE [LARGE SCALE GENOMIC DNA]</scope>
    <source>
        <strain evidence="1 2">MCCC 1A09965</strain>
    </source>
</reference>
<evidence type="ECO:0008006" key="3">
    <source>
        <dbReference type="Google" id="ProtNLM"/>
    </source>
</evidence>
<dbReference type="InterPro" id="IPR046149">
    <property type="entry name" value="DUF6151"/>
</dbReference>
<dbReference type="SUPFAM" id="SSF51316">
    <property type="entry name" value="Mss4-like"/>
    <property type="match status" value="1"/>
</dbReference>
<dbReference type="EMBL" id="WTYN01000001">
    <property type="protein sequence ID" value="MXO61581.1"/>
    <property type="molecule type" value="Genomic_DNA"/>
</dbReference>
<protein>
    <recommendedName>
        <fullName evidence="3">CENP-V/GFA domain-containing protein</fullName>
    </recommendedName>
</protein>
<dbReference type="Gene3D" id="3.90.1590.10">
    <property type="entry name" value="glutathione-dependent formaldehyde- activating enzyme (gfa)"/>
    <property type="match status" value="1"/>
</dbReference>
<dbReference type="RefSeq" id="WP_160670117.1">
    <property type="nucleotide sequence ID" value="NZ_WTYN01000001.1"/>
</dbReference>
<gene>
    <name evidence="1" type="ORF">GRI48_01020</name>
</gene>
<dbReference type="Pfam" id="PF19648">
    <property type="entry name" value="DUF6151"/>
    <property type="match status" value="1"/>
</dbReference>
<dbReference type="Proteomes" id="UP000445582">
    <property type="component" value="Unassembled WGS sequence"/>
</dbReference>
<organism evidence="1 2">
    <name type="scientific">Qipengyuania oceanensis</name>
    <dbReference type="NCBI Taxonomy" id="1463597"/>
    <lineage>
        <taxon>Bacteria</taxon>
        <taxon>Pseudomonadati</taxon>
        <taxon>Pseudomonadota</taxon>
        <taxon>Alphaproteobacteria</taxon>
        <taxon>Sphingomonadales</taxon>
        <taxon>Erythrobacteraceae</taxon>
        <taxon>Qipengyuania</taxon>
    </lineage>
</organism>
<name>A0A844YBJ7_9SPHN</name>
<dbReference type="AlphaFoldDB" id="A0A844YBJ7"/>
<evidence type="ECO:0000313" key="1">
    <source>
        <dbReference type="EMBL" id="MXO61581.1"/>
    </source>
</evidence>
<accession>A0A844YBJ7</accession>
<dbReference type="OrthoDB" id="7268727at2"/>
<comment type="caution">
    <text evidence="1">The sequence shown here is derived from an EMBL/GenBank/DDBJ whole genome shotgun (WGS) entry which is preliminary data.</text>
</comment>